<organism evidence="1">
    <name type="scientific">Arundo donax</name>
    <name type="common">Giant reed</name>
    <name type="synonym">Donax arundinaceus</name>
    <dbReference type="NCBI Taxonomy" id="35708"/>
    <lineage>
        <taxon>Eukaryota</taxon>
        <taxon>Viridiplantae</taxon>
        <taxon>Streptophyta</taxon>
        <taxon>Embryophyta</taxon>
        <taxon>Tracheophyta</taxon>
        <taxon>Spermatophyta</taxon>
        <taxon>Magnoliopsida</taxon>
        <taxon>Liliopsida</taxon>
        <taxon>Poales</taxon>
        <taxon>Poaceae</taxon>
        <taxon>PACMAD clade</taxon>
        <taxon>Arundinoideae</taxon>
        <taxon>Arundineae</taxon>
        <taxon>Arundo</taxon>
    </lineage>
</organism>
<protein>
    <submittedName>
        <fullName evidence="1">Uncharacterized protein</fullName>
    </submittedName>
</protein>
<evidence type="ECO:0000313" key="1">
    <source>
        <dbReference type="EMBL" id="JAD39080.1"/>
    </source>
</evidence>
<dbReference type="EMBL" id="GBRH01258815">
    <property type="protein sequence ID" value="JAD39080.1"/>
    <property type="molecule type" value="Transcribed_RNA"/>
</dbReference>
<name>A0A0A8ZQP9_ARUDO</name>
<sequence length="47" mass="5493">MCDHLRSLGLLSRYPIFQTSKHCVCWTYVIVNGWRTTTLDVLEVCFS</sequence>
<reference evidence="1" key="1">
    <citation type="submission" date="2014-09" db="EMBL/GenBank/DDBJ databases">
        <authorList>
            <person name="Magalhaes I.L.F."/>
            <person name="Oliveira U."/>
            <person name="Santos F.R."/>
            <person name="Vidigal T.H.D.A."/>
            <person name="Brescovit A.D."/>
            <person name="Santos A.J."/>
        </authorList>
    </citation>
    <scope>NUCLEOTIDE SEQUENCE</scope>
    <source>
        <tissue evidence="1">Shoot tissue taken approximately 20 cm above the soil surface</tissue>
    </source>
</reference>
<accession>A0A0A8ZQP9</accession>
<dbReference type="AlphaFoldDB" id="A0A0A8ZQP9"/>
<proteinExistence type="predicted"/>
<reference evidence="1" key="2">
    <citation type="journal article" date="2015" name="Data Brief">
        <title>Shoot transcriptome of the giant reed, Arundo donax.</title>
        <authorList>
            <person name="Barrero R.A."/>
            <person name="Guerrero F.D."/>
            <person name="Moolhuijzen P."/>
            <person name="Goolsby J.A."/>
            <person name="Tidwell J."/>
            <person name="Bellgard S.E."/>
            <person name="Bellgard M.I."/>
        </authorList>
    </citation>
    <scope>NUCLEOTIDE SEQUENCE</scope>
    <source>
        <tissue evidence="1">Shoot tissue taken approximately 20 cm above the soil surface</tissue>
    </source>
</reference>